<evidence type="ECO:0000313" key="3">
    <source>
        <dbReference type="EMBL" id="OLZ73203.1"/>
    </source>
</evidence>
<dbReference type="InterPro" id="IPR006015">
    <property type="entry name" value="Universal_stress_UspA"/>
</dbReference>
<comment type="similarity">
    <text evidence="1">Belongs to the universal stress protein A family.</text>
</comment>
<feature type="domain" description="UspA" evidence="2">
    <location>
        <begin position="1"/>
        <end position="136"/>
    </location>
</feature>
<proteinExistence type="inferred from homology"/>
<accession>A0ABX3G9H6</accession>
<dbReference type="Gene3D" id="3.40.50.620">
    <property type="entry name" value="HUPs"/>
    <property type="match status" value="2"/>
</dbReference>
<name>A0ABX3G9H6_9ACTN</name>
<evidence type="ECO:0000259" key="2">
    <source>
        <dbReference type="Pfam" id="PF00582"/>
    </source>
</evidence>
<comment type="caution">
    <text evidence="3">The sequence shown here is derived from an EMBL/GenBank/DDBJ whole genome shotgun (WGS) entry which is preliminary data.</text>
</comment>
<feature type="domain" description="UspA" evidence="2">
    <location>
        <begin position="158"/>
        <end position="288"/>
    </location>
</feature>
<dbReference type="InterPro" id="IPR014729">
    <property type="entry name" value="Rossmann-like_a/b/a_fold"/>
</dbReference>
<organism evidence="3 4">
    <name type="scientific">Streptomyces amritsarensis</name>
    <dbReference type="NCBI Taxonomy" id="681158"/>
    <lineage>
        <taxon>Bacteria</taxon>
        <taxon>Bacillati</taxon>
        <taxon>Actinomycetota</taxon>
        <taxon>Actinomycetes</taxon>
        <taxon>Kitasatosporales</taxon>
        <taxon>Streptomycetaceae</taxon>
        <taxon>Streptomyces</taxon>
    </lineage>
</organism>
<dbReference type="Proteomes" id="UP000187151">
    <property type="component" value="Unassembled WGS sequence"/>
</dbReference>
<protein>
    <submittedName>
        <fullName evidence="3">Universal stress protein UspA</fullName>
    </submittedName>
</protein>
<dbReference type="Pfam" id="PF00582">
    <property type="entry name" value="Usp"/>
    <property type="match status" value="2"/>
</dbReference>
<dbReference type="InterPro" id="IPR006016">
    <property type="entry name" value="UspA"/>
</dbReference>
<gene>
    <name evidence="3" type="ORF">AVW11_02325</name>
</gene>
<sequence length="290" mass="30470">MTRAITVGVDGSQESLAAADWAAREAGIRKATLRIVHAWLWHPLDVPLVQDEEAQAKSADALLRQAETYVTGRYPDLTVTAEVVHDTAVAALLREAERSDVLVLGSRGHGALLGFLLGSYGQQVIASATRPVVSVRLRDEGTLPAEGGEVVVGQQGTPEDCAAVLGFAFEAAAARGAAVRAVRAWSLPPVYSYGAGSMRLIDEAGGLEPFEKKALAQALAPWRARYPDVPVVEHVEIGSGGQVLLSAASHAQLLVVGRRARHAPVGTRIGSVAHAALHHARCPVAVVPHA</sequence>
<dbReference type="EMBL" id="MQUR01000003">
    <property type="protein sequence ID" value="OLZ73203.1"/>
    <property type="molecule type" value="Genomic_DNA"/>
</dbReference>
<dbReference type="RefSeq" id="WP_060177257.1">
    <property type="nucleotide sequence ID" value="NZ_JBHYUY010000002.1"/>
</dbReference>
<dbReference type="PRINTS" id="PR01438">
    <property type="entry name" value="UNVRSLSTRESS"/>
</dbReference>
<dbReference type="PANTHER" id="PTHR46553">
    <property type="entry name" value="ADENINE NUCLEOTIDE ALPHA HYDROLASES-LIKE SUPERFAMILY PROTEIN"/>
    <property type="match status" value="1"/>
</dbReference>
<reference evidence="3 4" key="1">
    <citation type="submission" date="2016-01" db="EMBL/GenBank/DDBJ databases">
        <title>Streptomyces amritsarensis strain MTCC 11845 genome sequencing and assembly.</title>
        <authorList>
            <person name="Sharma D."/>
            <person name="Nair G.R."/>
            <person name="Kaur G."/>
            <person name="Manhas R.K."/>
            <person name="Mayilraj S."/>
        </authorList>
    </citation>
    <scope>NUCLEOTIDE SEQUENCE [LARGE SCALE GENOMIC DNA]</scope>
    <source>
        <strain evidence="3 4">MTCC 11845</strain>
    </source>
</reference>
<dbReference type="SUPFAM" id="SSF52402">
    <property type="entry name" value="Adenine nucleotide alpha hydrolases-like"/>
    <property type="match status" value="2"/>
</dbReference>
<keyword evidence="4" id="KW-1185">Reference proteome</keyword>
<evidence type="ECO:0000256" key="1">
    <source>
        <dbReference type="ARBA" id="ARBA00008791"/>
    </source>
</evidence>
<evidence type="ECO:0000313" key="4">
    <source>
        <dbReference type="Proteomes" id="UP000187151"/>
    </source>
</evidence>
<dbReference type="PANTHER" id="PTHR46553:SF3">
    <property type="entry name" value="ADENINE NUCLEOTIDE ALPHA HYDROLASES-LIKE SUPERFAMILY PROTEIN"/>
    <property type="match status" value="1"/>
</dbReference>